<dbReference type="Gene3D" id="1.10.3290.10">
    <property type="entry name" value="Fido-like domain"/>
    <property type="match status" value="1"/>
</dbReference>
<dbReference type="InterPro" id="IPR003812">
    <property type="entry name" value="Fido"/>
</dbReference>
<dbReference type="EMBL" id="CP031146">
    <property type="protein sequence ID" value="AXM94755.1"/>
    <property type="molecule type" value="Genomic_DNA"/>
</dbReference>
<dbReference type="RefSeq" id="WP_016392632.1">
    <property type="nucleotide sequence ID" value="NZ_BSOM01000036.1"/>
</dbReference>
<feature type="domain" description="Fido" evidence="3">
    <location>
        <begin position="185"/>
        <end position="339"/>
    </location>
</feature>
<dbReference type="PANTHER" id="PTHR13504">
    <property type="entry name" value="FIDO DOMAIN-CONTAINING PROTEIN DDB_G0283145"/>
    <property type="match status" value="1"/>
</dbReference>
<feature type="active site" evidence="1">
    <location>
        <position position="277"/>
    </location>
</feature>
<dbReference type="InterPro" id="IPR040198">
    <property type="entry name" value="Fido_containing"/>
</dbReference>
<evidence type="ECO:0000313" key="5">
    <source>
        <dbReference type="Proteomes" id="UP000256503"/>
    </source>
</evidence>
<proteinExistence type="predicted"/>
<feature type="binding site" evidence="2">
    <location>
        <begin position="219"/>
        <end position="228"/>
    </location>
    <ligand>
        <name>ATP</name>
        <dbReference type="ChEBI" id="CHEBI:30616"/>
    </ligand>
</feature>
<dbReference type="Proteomes" id="UP000256503">
    <property type="component" value="Chromosome"/>
</dbReference>
<protein>
    <submittedName>
        <fullName evidence="4">Fic family protein</fullName>
    </submittedName>
</protein>
<dbReference type="GeneID" id="49612256"/>
<name>A0AAD0VS40_PSEDL</name>
<dbReference type="PROSITE" id="PS51459">
    <property type="entry name" value="FIDO"/>
    <property type="match status" value="1"/>
</dbReference>
<organism evidence="4 5">
    <name type="scientific">Pseudomonas plecoglossicida</name>
    <dbReference type="NCBI Taxonomy" id="70775"/>
    <lineage>
        <taxon>Bacteria</taxon>
        <taxon>Pseudomonadati</taxon>
        <taxon>Pseudomonadota</taxon>
        <taxon>Gammaproteobacteria</taxon>
        <taxon>Pseudomonadales</taxon>
        <taxon>Pseudomonadaceae</taxon>
        <taxon>Pseudomonas</taxon>
    </lineage>
</organism>
<dbReference type="SUPFAM" id="SSF46785">
    <property type="entry name" value="Winged helix' DNA-binding domain"/>
    <property type="match status" value="1"/>
</dbReference>
<dbReference type="SUPFAM" id="SSF140931">
    <property type="entry name" value="Fic-like"/>
    <property type="match status" value="1"/>
</dbReference>
<evidence type="ECO:0000313" key="4">
    <source>
        <dbReference type="EMBL" id="AXM94755.1"/>
    </source>
</evidence>
<dbReference type="Pfam" id="PF02661">
    <property type="entry name" value="Fic"/>
    <property type="match status" value="1"/>
</dbReference>
<dbReference type="GO" id="GO:0005524">
    <property type="term" value="F:ATP binding"/>
    <property type="evidence" value="ECO:0007669"/>
    <property type="project" value="UniProtKB-KW"/>
</dbReference>
<gene>
    <name evidence="4" type="ORF">DVB73_02380</name>
</gene>
<dbReference type="InterPro" id="IPR036597">
    <property type="entry name" value="Fido-like_dom_sf"/>
</dbReference>
<keyword evidence="2" id="KW-0067">ATP-binding</keyword>
<accession>A0AAD0VS40</accession>
<sequence length="450" mass="51432">MFKRPPAVHPEPFEAIIQAHPDYVTDYVDLHQVIDKEGKYLHFDQIRHKIPRRLDKSLAWSVVKMARRGQLAPVITLGEPAEPCWFLSTPAIQKAVSHCDQKTTTAVLRYMTNQIGEGKQIEYLLNDLLDDEAISSSQLEGSATTTKVAKLLLSTQQGGRTPDEKMIIGNYKMMLCAWERRKEPLSLQLIQELHREGVEGIDDDEYRPGAFKDTDDVVVSDGHGGIAHQPPPAATLVQRLESLIEWVNSDHTTTNTASYIHPIIKAIILHFAIGYEHPFHDGNGRVARSLFYWYVFKEGFPAFRYIAISSLLKRAPVKYGMSYMYTETDEMDLTYFIDYQCRMITEAIDLFQENYDVALKSIKDFEKFLFDSGLYGKLSDKQRMVFNVASSNRARHFTVNNVKMNLGCSYNTAASILNGLVELKLFKKRKEGKVWVYSMLDPKSIQEAWV</sequence>
<keyword evidence="2" id="KW-0547">Nucleotide-binding</keyword>
<evidence type="ECO:0000259" key="3">
    <source>
        <dbReference type="PROSITE" id="PS51459"/>
    </source>
</evidence>
<evidence type="ECO:0000256" key="1">
    <source>
        <dbReference type="PIRSR" id="PIRSR640198-1"/>
    </source>
</evidence>
<evidence type="ECO:0000256" key="2">
    <source>
        <dbReference type="PIRSR" id="PIRSR640198-2"/>
    </source>
</evidence>
<feature type="binding site" evidence="2">
    <location>
        <begin position="281"/>
        <end position="288"/>
    </location>
    <ligand>
        <name>ATP</name>
        <dbReference type="ChEBI" id="CHEBI:30616"/>
    </ligand>
</feature>
<reference evidence="4 5" key="1">
    <citation type="submission" date="2018-07" db="EMBL/GenBank/DDBJ databases">
        <title>Complete genome sequence of a Pseudomonas plecoglossicida strain pathogenic to the marine fish, Larimichthys crocea.</title>
        <authorList>
            <person name="Tao Z."/>
        </authorList>
    </citation>
    <scope>NUCLEOTIDE SEQUENCE [LARGE SCALE GENOMIC DNA]</scope>
    <source>
        <strain evidence="4 5">XSDHY-P</strain>
    </source>
</reference>
<dbReference type="AlphaFoldDB" id="A0AAD0VS40"/>
<dbReference type="InterPro" id="IPR036390">
    <property type="entry name" value="WH_DNA-bd_sf"/>
</dbReference>
<dbReference type="PANTHER" id="PTHR13504:SF38">
    <property type="entry name" value="FIDO DOMAIN-CONTAINING PROTEIN"/>
    <property type="match status" value="1"/>
</dbReference>